<dbReference type="KEGG" id="pchm:VFPPC_01962"/>
<keyword evidence="4" id="KW-0539">Nucleus</keyword>
<evidence type="ECO:0000313" key="7">
    <source>
        <dbReference type="EMBL" id="OAQ60921.1"/>
    </source>
</evidence>
<comment type="caution">
    <text evidence="7">The sequence shown here is derived from an EMBL/GenBank/DDBJ whole genome shotgun (WGS) entry which is preliminary data.</text>
</comment>
<dbReference type="SMART" id="SM00338">
    <property type="entry name" value="BRLZ"/>
    <property type="match status" value="1"/>
</dbReference>
<dbReference type="RefSeq" id="XP_018138730.1">
    <property type="nucleotide sequence ID" value="XM_018281694.1"/>
</dbReference>
<dbReference type="CDD" id="cd14687">
    <property type="entry name" value="bZIP_ATF2"/>
    <property type="match status" value="1"/>
</dbReference>
<dbReference type="SUPFAM" id="SSF57959">
    <property type="entry name" value="Leucine zipper domain"/>
    <property type="match status" value="1"/>
</dbReference>
<dbReference type="EMBL" id="LSBJ02000001">
    <property type="protein sequence ID" value="OAQ60921.1"/>
    <property type="molecule type" value="Genomic_DNA"/>
</dbReference>
<feature type="compositionally biased region" description="Basic and acidic residues" evidence="5">
    <location>
        <begin position="165"/>
        <end position="184"/>
    </location>
</feature>
<dbReference type="Gene3D" id="1.20.5.170">
    <property type="match status" value="1"/>
</dbReference>
<reference evidence="7 8" key="1">
    <citation type="journal article" date="2016" name="PLoS Pathog.">
        <title>Biosynthesis of antibiotic leucinostatins in bio-control fungus Purpureocillium lilacinum and their inhibition on phytophthora revealed by genome mining.</title>
        <authorList>
            <person name="Wang G."/>
            <person name="Liu Z."/>
            <person name="Lin R."/>
            <person name="Li E."/>
            <person name="Mao Z."/>
            <person name="Ling J."/>
            <person name="Yang Y."/>
            <person name="Yin W.B."/>
            <person name="Xie B."/>
        </authorList>
    </citation>
    <scope>NUCLEOTIDE SEQUENCE [LARGE SCALE GENOMIC DNA]</scope>
    <source>
        <strain evidence="7">170</strain>
    </source>
</reference>
<protein>
    <submittedName>
        <fullName evidence="7">Transcription factor ATF2</fullName>
    </submittedName>
</protein>
<accession>A0A179F6G3</accession>
<feature type="domain" description="BZIP" evidence="6">
    <location>
        <begin position="173"/>
        <end position="236"/>
    </location>
</feature>
<comment type="subcellular location">
    <subcellularLocation>
        <location evidence="1">Nucleus</location>
    </subcellularLocation>
</comment>
<feature type="compositionally biased region" description="Polar residues" evidence="5">
    <location>
        <begin position="280"/>
        <end position="302"/>
    </location>
</feature>
<feature type="region of interest" description="Disordered" evidence="5">
    <location>
        <begin position="280"/>
        <end position="319"/>
    </location>
</feature>
<dbReference type="InterPro" id="IPR051027">
    <property type="entry name" value="bZIP_transcription_factors"/>
</dbReference>
<evidence type="ECO:0000256" key="1">
    <source>
        <dbReference type="ARBA" id="ARBA00004123"/>
    </source>
</evidence>
<dbReference type="InterPro" id="IPR004827">
    <property type="entry name" value="bZIP"/>
</dbReference>
<keyword evidence="3" id="KW-0804">Transcription</keyword>
<dbReference type="PROSITE" id="PS50217">
    <property type="entry name" value="BZIP"/>
    <property type="match status" value="1"/>
</dbReference>
<evidence type="ECO:0000256" key="2">
    <source>
        <dbReference type="ARBA" id="ARBA00023015"/>
    </source>
</evidence>
<dbReference type="AlphaFoldDB" id="A0A179F6G3"/>
<dbReference type="GO" id="GO:0005634">
    <property type="term" value="C:nucleus"/>
    <property type="evidence" value="ECO:0007669"/>
    <property type="project" value="UniProtKB-SubCell"/>
</dbReference>
<keyword evidence="8" id="KW-1185">Reference proteome</keyword>
<dbReference type="GO" id="GO:0003700">
    <property type="term" value="F:DNA-binding transcription factor activity"/>
    <property type="evidence" value="ECO:0007669"/>
    <property type="project" value="InterPro"/>
</dbReference>
<feature type="compositionally biased region" description="Acidic residues" evidence="5">
    <location>
        <begin position="306"/>
        <end position="319"/>
    </location>
</feature>
<evidence type="ECO:0000313" key="8">
    <source>
        <dbReference type="Proteomes" id="UP000078397"/>
    </source>
</evidence>
<feature type="compositionally biased region" description="Polar residues" evidence="5">
    <location>
        <begin position="152"/>
        <end position="164"/>
    </location>
</feature>
<evidence type="ECO:0000256" key="4">
    <source>
        <dbReference type="ARBA" id="ARBA00023242"/>
    </source>
</evidence>
<dbReference type="Proteomes" id="UP000078397">
    <property type="component" value="Unassembled WGS sequence"/>
</dbReference>
<evidence type="ECO:0000259" key="6">
    <source>
        <dbReference type="PROSITE" id="PS50217"/>
    </source>
</evidence>
<sequence>MSDSRLLDWTDGRDTDFDALIFGPNHQSIAHSPQPYPYDYDAADQALPCPLSGLSEHKYHGVPFANQLGGTERDLYSFNARHRYYPITSNPVLDTASSMSTVDSKTPPSSVLSVELIPKEPRKTGTEPKTKPITKKQNPRFEKPARAVPRTRGQSACKANNNQTKEPKETTTKNRREGAVERNRVTASNCRKRKKQWTENLEEKKSGLEAIHGDLQAEYMNLLQESSQLKNLLISHASCQHPDIDIWIKNEASKYVHNLHSPQSVNILCSVPSLDENGSTARYSTTISPATGSHGSRSQDLISNDFLDEKDGFEDDVED</sequence>
<dbReference type="Pfam" id="PF00170">
    <property type="entry name" value="bZIP_1"/>
    <property type="match status" value="1"/>
</dbReference>
<gene>
    <name evidence="7" type="ORF">VFPPC_01962</name>
</gene>
<feature type="region of interest" description="Disordered" evidence="5">
    <location>
        <begin position="119"/>
        <end position="184"/>
    </location>
</feature>
<dbReference type="PANTHER" id="PTHR19304">
    <property type="entry name" value="CYCLIC-AMP RESPONSE ELEMENT BINDING PROTEIN"/>
    <property type="match status" value="1"/>
</dbReference>
<evidence type="ECO:0000256" key="3">
    <source>
        <dbReference type="ARBA" id="ARBA00023163"/>
    </source>
</evidence>
<dbReference type="GeneID" id="28845688"/>
<organism evidence="7 8">
    <name type="scientific">Pochonia chlamydosporia 170</name>
    <dbReference type="NCBI Taxonomy" id="1380566"/>
    <lineage>
        <taxon>Eukaryota</taxon>
        <taxon>Fungi</taxon>
        <taxon>Dikarya</taxon>
        <taxon>Ascomycota</taxon>
        <taxon>Pezizomycotina</taxon>
        <taxon>Sordariomycetes</taxon>
        <taxon>Hypocreomycetidae</taxon>
        <taxon>Hypocreales</taxon>
        <taxon>Clavicipitaceae</taxon>
        <taxon>Pochonia</taxon>
    </lineage>
</organism>
<dbReference type="STRING" id="1380566.A0A179F6G3"/>
<evidence type="ECO:0000256" key="5">
    <source>
        <dbReference type="SAM" id="MobiDB-lite"/>
    </source>
</evidence>
<feature type="compositionally biased region" description="Basic and acidic residues" evidence="5">
    <location>
        <begin position="119"/>
        <end position="130"/>
    </location>
</feature>
<dbReference type="OrthoDB" id="295274at2759"/>
<proteinExistence type="predicted"/>
<dbReference type="InterPro" id="IPR046347">
    <property type="entry name" value="bZIP_sf"/>
</dbReference>
<keyword evidence="2" id="KW-0805">Transcription regulation</keyword>
<name>A0A179F6G3_METCM</name>